<keyword evidence="1" id="KW-0472">Membrane</keyword>
<protein>
    <submittedName>
        <fullName evidence="2">Uncharacterized protein</fullName>
    </submittedName>
</protein>
<evidence type="ECO:0000313" key="2">
    <source>
        <dbReference type="EMBL" id="QYX33984.1"/>
    </source>
</evidence>
<name>A0ABX8X5J8_9CYAN</name>
<keyword evidence="1" id="KW-1133">Transmembrane helix</keyword>
<accession>A0ABX8X5J8</accession>
<feature type="transmembrane region" description="Helical" evidence="1">
    <location>
        <begin position="12"/>
        <end position="31"/>
    </location>
</feature>
<dbReference type="RefSeq" id="WP_220611686.1">
    <property type="nucleotide sequence ID" value="NZ_CP080598.1"/>
</dbReference>
<reference evidence="2 3" key="1">
    <citation type="journal article" date="2022" name="J. Am. Chem. Soc.">
        <title>Biosynthesis of Guanitoxin Enables Global Environmental Detection in Freshwater Cyanobacteria.</title>
        <authorList>
            <person name="Lima S.T."/>
            <person name="Fallon T.R."/>
            <person name="Cordoza J.L."/>
            <person name="Chekan J.R."/>
            <person name="Delbaje E."/>
            <person name="Hopiavuori A.R."/>
            <person name="Alvarenga D.O."/>
            <person name="Wood S.M."/>
            <person name="Luhavaya H."/>
            <person name="Baumgartner J.T."/>
            <person name="Dorr F.A."/>
            <person name="Etchegaray A."/>
            <person name="Pinto E."/>
            <person name="McKinnie S.M.K."/>
            <person name="Fiore M.F."/>
            <person name="Moore B.S."/>
        </authorList>
    </citation>
    <scope>NUCLEOTIDE SEQUENCE [LARGE SCALE GENOMIC DNA]</scope>
    <source>
        <strain evidence="2 3">ITEP-024</strain>
    </source>
</reference>
<organism evidence="2 3">
    <name type="scientific">Sphaerospermopsis torques-reginae ITEP-024</name>
    <dbReference type="NCBI Taxonomy" id="984208"/>
    <lineage>
        <taxon>Bacteria</taxon>
        <taxon>Bacillati</taxon>
        <taxon>Cyanobacteriota</taxon>
        <taxon>Cyanophyceae</taxon>
        <taxon>Nostocales</taxon>
        <taxon>Aphanizomenonaceae</taxon>
        <taxon>Sphaerospermopsis</taxon>
        <taxon>Sphaerospermopsis torques-reginae</taxon>
    </lineage>
</organism>
<dbReference type="EMBL" id="CP080598">
    <property type="protein sequence ID" value="QYX33984.1"/>
    <property type="molecule type" value="Genomic_DNA"/>
</dbReference>
<feature type="transmembrane region" description="Helical" evidence="1">
    <location>
        <begin position="37"/>
        <end position="57"/>
    </location>
</feature>
<keyword evidence="1" id="KW-0812">Transmembrane</keyword>
<evidence type="ECO:0000256" key="1">
    <source>
        <dbReference type="SAM" id="Phobius"/>
    </source>
</evidence>
<sequence length="102" mass="11290">MSPSVAKKLVRYRSWLVAVVNGGITWIVLIIAPLGLFAVIICTLSVFLGSLIVGVICDKALFKLLRENDREVMSADRVSQSINFTDGENLNLPTQERRKADD</sequence>
<gene>
    <name evidence="2" type="ORF">K2F26_12160</name>
</gene>
<dbReference type="NCBIfam" id="NF040558">
    <property type="entry name" value="CAS_Csx18"/>
    <property type="match status" value="1"/>
</dbReference>
<keyword evidence="3" id="KW-1185">Reference proteome</keyword>
<evidence type="ECO:0000313" key="3">
    <source>
        <dbReference type="Proteomes" id="UP000826540"/>
    </source>
</evidence>
<dbReference type="Proteomes" id="UP000826540">
    <property type="component" value="Chromosome"/>
</dbReference>
<proteinExistence type="predicted"/>